<evidence type="ECO:0000313" key="3">
    <source>
        <dbReference type="Proteomes" id="UP001212803"/>
    </source>
</evidence>
<evidence type="ECO:0000256" key="1">
    <source>
        <dbReference type="SAM" id="MobiDB-lite"/>
    </source>
</evidence>
<sequence>MMPRNVLVAAVAEGAGRLPALAGPAEPGDIRIEREGDDVTVRIAGPAGPLAEARLPAPYAIDPAMLRWDGWVVYAPEGGRTVLAEAPVSVEAASARLSKGAAMTPSAGVDRGARGGSCGRCCQSRRASSRERCGWGRQRSRRRCCSAERAQPRRAGQPPLC</sequence>
<gene>
    <name evidence="2" type="ORF">O0235_00615</name>
</gene>
<protein>
    <submittedName>
        <fullName evidence="2">Uncharacterized protein</fullName>
    </submittedName>
</protein>
<dbReference type="EMBL" id="CP115149">
    <property type="protein sequence ID" value="WBL36158.1"/>
    <property type="molecule type" value="Genomic_DNA"/>
</dbReference>
<feature type="region of interest" description="Disordered" evidence="1">
    <location>
        <begin position="125"/>
        <end position="161"/>
    </location>
</feature>
<evidence type="ECO:0000313" key="2">
    <source>
        <dbReference type="EMBL" id="WBL36158.1"/>
    </source>
</evidence>
<proteinExistence type="predicted"/>
<dbReference type="RefSeq" id="WP_270056683.1">
    <property type="nucleotide sequence ID" value="NZ_CP115149.1"/>
</dbReference>
<keyword evidence="3" id="KW-1185">Reference proteome</keyword>
<reference evidence="2 3" key="1">
    <citation type="journal article" date="2023" name="ISME J.">
        <title>Thermophilic Dehalococcoidia with unusual traits shed light on an unexpected past.</title>
        <authorList>
            <person name="Palmer M."/>
            <person name="Covington J.K."/>
            <person name="Zhou E.M."/>
            <person name="Thomas S.C."/>
            <person name="Habib N."/>
            <person name="Seymour C.O."/>
            <person name="Lai D."/>
            <person name="Johnston J."/>
            <person name="Hashimi A."/>
            <person name="Jiao J.Y."/>
            <person name="Muok A.R."/>
            <person name="Liu L."/>
            <person name="Xian W.D."/>
            <person name="Zhi X.Y."/>
            <person name="Li M.M."/>
            <person name="Silva L.P."/>
            <person name="Bowen B.P."/>
            <person name="Louie K."/>
            <person name="Briegel A."/>
            <person name="Pett-Ridge J."/>
            <person name="Weber P.K."/>
            <person name="Tocheva E.I."/>
            <person name="Woyke T."/>
            <person name="Northen T.R."/>
            <person name="Mayali X."/>
            <person name="Li W.J."/>
            <person name="Hedlund B.P."/>
        </authorList>
    </citation>
    <scope>NUCLEOTIDE SEQUENCE [LARGE SCALE GENOMIC DNA]</scope>
    <source>
        <strain evidence="2 3">YIM 72310</strain>
    </source>
</reference>
<name>A0ABY7M6M0_9CHLR</name>
<dbReference type="Proteomes" id="UP001212803">
    <property type="component" value="Chromosome"/>
</dbReference>
<accession>A0ABY7M6M0</accession>
<organism evidence="2 3">
    <name type="scientific">Tepidiforma flava</name>
    <dbReference type="NCBI Taxonomy" id="3004094"/>
    <lineage>
        <taxon>Bacteria</taxon>
        <taxon>Bacillati</taxon>
        <taxon>Chloroflexota</taxon>
        <taxon>Tepidiformia</taxon>
        <taxon>Tepidiformales</taxon>
        <taxon>Tepidiformaceae</taxon>
        <taxon>Tepidiforma</taxon>
    </lineage>
</organism>